<keyword evidence="1" id="KW-1133">Transmembrane helix</keyword>
<dbReference type="PANTHER" id="PTHR21063">
    <property type="entry name" value="LFA-3"/>
    <property type="match status" value="1"/>
</dbReference>
<dbReference type="Gene3D" id="2.60.40.10">
    <property type="entry name" value="Immunoglobulins"/>
    <property type="match status" value="2"/>
</dbReference>
<reference evidence="3" key="1">
    <citation type="submission" date="2025-08" db="UniProtKB">
        <authorList>
            <consortium name="Ensembl"/>
        </authorList>
    </citation>
    <scope>IDENTIFICATION</scope>
</reference>
<feature type="transmembrane region" description="Helical" evidence="1">
    <location>
        <begin position="12"/>
        <end position="31"/>
    </location>
</feature>
<dbReference type="AlphaFoldDB" id="A0A673I8K1"/>
<sequence length="280" mass="32222">VDYEIRFINDNFILFYLFVYFCQCNFYYYYYYLFAGAFGESVSVTEGDSVTLHTALLEIQKDDVIQWRFGADGALIAQINRATRKVFKYDDADKRFRHRLKLDYLTGSLTIKNIGTNHSGLYEVDISTSSIKHTIHKTFNVTVSGEMKTVSVMEGESVTLHTDDTEVQSNDLILWMFRDTVIAEINKTAQIFYIYNGDNGQFRDKLKLNNQTGSLTITECKTSNSGLYELNINMFIITEPRLSSGEIAGMVVVLLVFATIVAVVIYYRWKISKLKCKYYS</sequence>
<name>A0A673I8K1_9TELE</name>
<proteinExistence type="predicted"/>
<dbReference type="SMART" id="SM00409">
    <property type="entry name" value="IG"/>
    <property type="match status" value="2"/>
</dbReference>
<dbReference type="PANTHER" id="PTHR21063:SF4">
    <property type="entry name" value="CD48 ANTIGEN-RELATED"/>
    <property type="match status" value="1"/>
</dbReference>
<keyword evidence="4" id="KW-1185">Reference proteome</keyword>
<dbReference type="InterPro" id="IPR013783">
    <property type="entry name" value="Ig-like_fold"/>
</dbReference>
<organism evidence="3 4">
    <name type="scientific">Sinocyclocheilus rhinocerous</name>
    <dbReference type="NCBI Taxonomy" id="307959"/>
    <lineage>
        <taxon>Eukaryota</taxon>
        <taxon>Metazoa</taxon>
        <taxon>Chordata</taxon>
        <taxon>Craniata</taxon>
        <taxon>Vertebrata</taxon>
        <taxon>Euteleostomi</taxon>
        <taxon>Actinopterygii</taxon>
        <taxon>Neopterygii</taxon>
        <taxon>Teleostei</taxon>
        <taxon>Ostariophysi</taxon>
        <taxon>Cypriniformes</taxon>
        <taxon>Cyprinidae</taxon>
        <taxon>Cyprininae</taxon>
        <taxon>Sinocyclocheilus</taxon>
    </lineage>
</organism>
<dbReference type="InterPro" id="IPR003599">
    <property type="entry name" value="Ig_sub"/>
</dbReference>
<keyword evidence="1" id="KW-0472">Membrane</keyword>
<dbReference type="Proteomes" id="UP000472270">
    <property type="component" value="Unassembled WGS sequence"/>
</dbReference>
<evidence type="ECO:0000259" key="2">
    <source>
        <dbReference type="SMART" id="SM00409"/>
    </source>
</evidence>
<evidence type="ECO:0000313" key="3">
    <source>
        <dbReference type="Ensembl" id="ENSSRHP00000035117.1"/>
    </source>
</evidence>
<dbReference type="InterPro" id="IPR013106">
    <property type="entry name" value="Ig_V-set"/>
</dbReference>
<accession>A0A673I8K1</accession>
<evidence type="ECO:0000256" key="1">
    <source>
        <dbReference type="SAM" id="Phobius"/>
    </source>
</evidence>
<feature type="transmembrane region" description="Helical" evidence="1">
    <location>
        <begin position="247"/>
        <end position="267"/>
    </location>
</feature>
<evidence type="ECO:0000313" key="4">
    <source>
        <dbReference type="Proteomes" id="UP000472270"/>
    </source>
</evidence>
<feature type="domain" description="Immunoglobulin" evidence="2">
    <location>
        <begin position="147"/>
        <end position="257"/>
    </location>
</feature>
<dbReference type="Ensembl" id="ENSSRHT00000036146.1">
    <property type="protein sequence ID" value="ENSSRHP00000035117.1"/>
    <property type="gene ID" value="ENSSRHG00000018048.1"/>
</dbReference>
<dbReference type="Pfam" id="PF07686">
    <property type="entry name" value="V-set"/>
    <property type="match status" value="2"/>
</dbReference>
<dbReference type="InterPro" id="IPR036179">
    <property type="entry name" value="Ig-like_dom_sf"/>
</dbReference>
<protein>
    <recommendedName>
        <fullName evidence="2">Immunoglobulin domain-containing protein</fullName>
    </recommendedName>
</protein>
<feature type="domain" description="Immunoglobulin" evidence="2">
    <location>
        <begin position="39"/>
        <end position="144"/>
    </location>
</feature>
<reference evidence="3" key="2">
    <citation type="submission" date="2025-09" db="UniProtKB">
        <authorList>
            <consortium name="Ensembl"/>
        </authorList>
    </citation>
    <scope>IDENTIFICATION</scope>
</reference>
<keyword evidence="1" id="KW-0812">Transmembrane</keyword>
<dbReference type="SUPFAM" id="SSF48726">
    <property type="entry name" value="Immunoglobulin"/>
    <property type="match status" value="2"/>
</dbReference>